<evidence type="ECO:0000313" key="3">
    <source>
        <dbReference type="Proteomes" id="UP001163105"/>
    </source>
</evidence>
<reference evidence="2" key="1">
    <citation type="submission" date="2023-01" db="EMBL/GenBank/DDBJ databases">
        <title>The growth and conidiation of Purpureocillium lavendulum are regulated by nitrogen source and histone H3K14 acetylation.</title>
        <authorList>
            <person name="Tang P."/>
            <person name="Han J."/>
            <person name="Zhang C."/>
            <person name="Tang P."/>
            <person name="Qi F."/>
            <person name="Zhang K."/>
            <person name="Liang L."/>
        </authorList>
    </citation>
    <scope>NUCLEOTIDE SEQUENCE</scope>
    <source>
        <strain evidence="2">YMF1.00683</strain>
    </source>
</reference>
<name>A0AB34FJ78_9HYPO</name>
<protein>
    <submittedName>
        <fullName evidence="2">Proteinrelated to glucan 1, 4-alpha-glucosidase</fullName>
    </submittedName>
</protein>
<keyword evidence="3" id="KW-1185">Reference proteome</keyword>
<feature type="compositionally biased region" description="Pro residues" evidence="1">
    <location>
        <begin position="584"/>
        <end position="597"/>
    </location>
</feature>
<feature type="region of interest" description="Disordered" evidence="1">
    <location>
        <begin position="541"/>
        <end position="796"/>
    </location>
</feature>
<feature type="compositionally biased region" description="Basic and acidic residues" evidence="1">
    <location>
        <begin position="273"/>
        <end position="282"/>
    </location>
</feature>
<feature type="compositionally biased region" description="Acidic residues" evidence="1">
    <location>
        <begin position="691"/>
        <end position="706"/>
    </location>
</feature>
<evidence type="ECO:0000256" key="1">
    <source>
        <dbReference type="SAM" id="MobiDB-lite"/>
    </source>
</evidence>
<comment type="caution">
    <text evidence="2">The sequence shown here is derived from an EMBL/GenBank/DDBJ whole genome shotgun (WGS) entry which is preliminary data.</text>
</comment>
<feature type="compositionally biased region" description="Pro residues" evidence="1">
    <location>
        <begin position="750"/>
        <end position="765"/>
    </location>
</feature>
<feature type="compositionally biased region" description="Basic and acidic residues" evidence="1">
    <location>
        <begin position="179"/>
        <end position="195"/>
    </location>
</feature>
<proteinExistence type="predicted"/>
<feature type="compositionally biased region" description="Basic and acidic residues" evidence="1">
    <location>
        <begin position="307"/>
        <end position="321"/>
    </location>
</feature>
<dbReference type="EMBL" id="JAQHRD010000008">
    <property type="protein sequence ID" value="KAJ6438345.1"/>
    <property type="molecule type" value="Genomic_DNA"/>
</dbReference>
<sequence>MEDPWGGDPWSTTVAAAADGNDNALQPAATSSAKLDLPAAPRQAHFAPESVGGSSRGSSPRRVRAPSWGRELEDEDDAWGGWNAGADSPGWGRSPGLRPAGDAAAREPSPDPWGGLPRAKIEGDSEAGRAPEERTTDLAISLGEHGARRHDESAAAQARLSESLDEHAHDIWGVADSTPAKEEPARDHARDHTDEPVEETMVPEINEPVEKTEIPDVDDEKSAMSDDGSQKDDAVSVPPESERKPSKVQELVEMYDGIANRSGSSSEALATPPREHAVRDEGGAASEVPDIQITEARDEEPGPITRETADNDAAQKEHAPEEVAEDDVQEPLSDVMEGVDQASKPQSPEALAEYHGREPLSHTIEEADRSPKPRQSSVPFPVDLSQLDRLFPATPSTSVDPEPVPDVVIGDTFAAVSERKAWYRISRFGSIRKHNTSGGYDADDDGYVRVGWAGSHVREETLRIVRRWMEEDSIGGRVVLGRRLGAGGANMFNWDSEAPPVEIGELLRGKKRAAAHGRQASAVVRGSVMSPTEPAFAWSTSLPASPIVPQPPESLPAAEKKKKSEDGPREPKQSLKRPASLQLPRPPEPIPAVPLPTSPLAQTHTAAADTIEDEEEGDEEDEWGEMVSSPTEPPGSLGASLSAAMDMNGRATPSTLDKPSAVPPDDTDKSTLLERTEIRIVGAPSRKDDPWTADDSDSDDSSTSEDEMQHTLVTTKGVASSNDLDLWASPSSAPPNGAIVTPKQAASPAEEPPSKPPPPPQPPTPTSQHSDSISAPERESSPPPPKSTTTTTTADAELVARILRDLPDLSYMLR</sequence>
<dbReference type="AlphaFoldDB" id="A0AB34FJ78"/>
<gene>
    <name evidence="2" type="ORF">O9K51_08937</name>
</gene>
<evidence type="ECO:0000313" key="2">
    <source>
        <dbReference type="EMBL" id="KAJ6438345.1"/>
    </source>
</evidence>
<organism evidence="2 3">
    <name type="scientific">Purpureocillium lavendulum</name>
    <dbReference type="NCBI Taxonomy" id="1247861"/>
    <lineage>
        <taxon>Eukaryota</taxon>
        <taxon>Fungi</taxon>
        <taxon>Dikarya</taxon>
        <taxon>Ascomycota</taxon>
        <taxon>Pezizomycotina</taxon>
        <taxon>Sordariomycetes</taxon>
        <taxon>Hypocreomycetidae</taxon>
        <taxon>Hypocreales</taxon>
        <taxon>Ophiocordycipitaceae</taxon>
        <taxon>Purpureocillium</taxon>
    </lineage>
</organism>
<feature type="compositionally biased region" description="Basic and acidic residues" evidence="1">
    <location>
        <begin position="208"/>
        <end position="247"/>
    </location>
</feature>
<feature type="compositionally biased region" description="Basic and acidic residues" evidence="1">
    <location>
        <begin position="666"/>
        <end position="678"/>
    </location>
</feature>
<feature type="region of interest" description="Disordered" evidence="1">
    <location>
        <begin position="1"/>
        <end position="359"/>
    </location>
</feature>
<accession>A0AB34FJ78</accession>
<dbReference type="Proteomes" id="UP001163105">
    <property type="component" value="Unassembled WGS sequence"/>
</dbReference>
<feature type="compositionally biased region" description="Basic and acidic residues" evidence="1">
    <location>
        <begin position="119"/>
        <end position="136"/>
    </location>
</feature>
<feature type="compositionally biased region" description="Basic and acidic residues" evidence="1">
    <location>
        <begin position="558"/>
        <end position="573"/>
    </location>
</feature>
<feature type="compositionally biased region" description="Polar residues" evidence="1">
    <location>
        <begin position="711"/>
        <end position="723"/>
    </location>
</feature>
<feature type="compositionally biased region" description="Acidic residues" evidence="1">
    <location>
        <begin position="610"/>
        <end position="624"/>
    </location>
</feature>